<evidence type="ECO:0000256" key="1">
    <source>
        <dbReference type="SAM" id="SignalP"/>
    </source>
</evidence>
<evidence type="ECO:0000313" key="2">
    <source>
        <dbReference type="EMBL" id="SQH75095.1"/>
    </source>
</evidence>
<proteinExistence type="predicted"/>
<evidence type="ECO:0008006" key="4">
    <source>
        <dbReference type="Google" id="ProtNLM"/>
    </source>
</evidence>
<sequence length="254" mass="27488">MKKTLVACALLASLVGTSAQAASLIGFKVGGDYWQADTSGTFAGNGQPQQDFDYSSSSQGSLWVAIEHPIPLLPNVKIRENRLDASGNATLASGTLMSFGGTDFRDNISTNSDLSNTDFILYYELLDNDLVALDLGAAYKKMHGSYRVNQRLNNGMDSHNSEIELDSGIVMAYADAQVGIPGFGLYGFADVMLGIDESSVYDYSVGLGWQFDGIALDTKMRVGYRDFNFDVNDFDGVTANTQFKGYFAGVELVF</sequence>
<accession>A0A330LYZ8</accession>
<reference evidence="3" key="1">
    <citation type="submission" date="2018-06" db="EMBL/GenBank/DDBJ databases">
        <authorList>
            <person name="Cea G.-C."/>
            <person name="William W."/>
        </authorList>
    </citation>
    <scope>NUCLEOTIDE SEQUENCE [LARGE SCALE GENOMIC DNA]</scope>
    <source>
        <strain evidence="3">DB21MT-2</strain>
    </source>
</reference>
<dbReference type="Proteomes" id="UP000250123">
    <property type="component" value="Chromosome SHEWBE"/>
</dbReference>
<feature type="signal peptide" evidence="1">
    <location>
        <begin position="1"/>
        <end position="21"/>
    </location>
</feature>
<dbReference type="KEGG" id="sbk:SHEWBE_1126"/>
<feature type="chain" id="PRO_5016317089" description="Outer membrane protein" evidence="1">
    <location>
        <begin position="22"/>
        <end position="254"/>
    </location>
</feature>
<name>A0A330LYZ8_9GAMM</name>
<dbReference type="OrthoDB" id="6708408at2"/>
<keyword evidence="1" id="KW-0732">Signal</keyword>
<dbReference type="EMBL" id="LS483452">
    <property type="protein sequence ID" value="SQH75095.1"/>
    <property type="molecule type" value="Genomic_DNA"/>
</dbReference>
<dbReference type="InterPro" id="IPR026387">
    <property type="entry name" value="OMP_w_GlyGly"/>
</dbReference>
<gene>
    <name evidence="2" type="ORF">SHEWBE_1126</name>
</gene>
<dbReference type="AlphaFoldDB" id="A0A330LYZ8"/>
<dbReference type="NCBIfam" id="TIGR04219">
    <property type="entry name" value="OMP_w_GlyGly"/>
    <property type="match status" value="1"/>
</dbReference>
<protein>
    <recommendedName>
        <fullName evidence="4">Outer membrane protein</fullName>
    </recommendedName>
</protein>
<dbReference type="RefSeq" id="WP_112351745.1">
    <property type="nucleotide sequence ID" value="NZ_LS483452.1"/>
</dbReference>
<evidence type="ECO:0000313" key="3">
    <source>
        <dbReference type="Proteomes" id="UP000250123"/>
    </source>
</evidence>
<organism evidence="2 3">
    <name type="scientific">Shewanella benthica</name>
    <dbReference type="NCBI Taxonomy" id="43661"/>
    <lineage>
        <taxon>Bacteria</taxon>
        <taxon>Pseudomonadati</taxon>
        <taxon>Pseudomonadota</taxon>
        <taxon>Gammaproteobacteria</taxon>
        <taxon>Alteromonadales</taxon>
        <taxon>Shewanellaceae</taxon>
        <taxon>Shewanella</taxon>
    </lineage>
</organism>